<keyword evidence="3" id="KW-0813">Transport</keyword>
<dbReference type="InterPro" id="IPR051788">
    <property type="entry name" value="MFS_Transporter"/>
</dbReference>
<evidence type="ECO:0000259" key="9">
    <source>
        <dbReference type="PROSITE" id="PS50850"/>
    </source>
</evidence>
<gene>
    <name evidence="10" type="ORF">BXZ70DRAFT_770715</name>
</gene>
<dbReference type="AlphaFoldDB" id="A0A8K0USH9"/>
<keyword evidence="5 8" id="KW-1133">Transmembrane helix</keyword>
<dbReference type="GO" id="GO:0012505">
    <property type="term" value="C:endomembrane system"/>
    <property type="evidence" value="ECO:0007669"/>
    <property type="project" value="UniProtKB-SubCell"/>
</dbReference>
<comment type="subcellular location">
    <subcellularLocation>
        <location evidence="1">Endomembrane system</location>
        <topology evidence="1">Multi-pass membrane protein</topology>
    </subcellularLocation>
</comment>
<sequence length="474" mass="50433">MSTTQIERSPITVNSQSQSTISVKASPSPIASIPVGALSSDSPIVPHTDGIELVELGSSRDTTTKGAPGPGPVFPAVTAEMRRKANIQFAALCWTLFLGGWSSGATGPLLPRVQEVYKIGFTVVSLLFVFNCVVIVNVYLSDKVGFGWVVVIGAAVQVAGYAVSVPAPPYAILVLSYFITGFGVALQDASASAFVAALNISGATRMGIMHSIYGFGAFCAPLAATQFALMPRWAFFFLISLGITIPNIVTLAMVFKFKRQHELLTEIGQPPAEAATHTKDTANVYRSMMKQKSLHILTLFMFVYLGAVITIGGWIVTFLINERGGGPSAGYVSSGLYGGITVGRILLIWVNRKIGERRAVLIYMLTALGLQFIVWFVPSLVGNALAVSFAGVFLGPIYPVVMNQAGRILPPRLLTGCVSWIGGFGQAGSAFMPFVTGALASSKGIQSIQPLIVAMLGLMVVLWLFVPDADRRDD</sequence>
<keyword evidence="6 8" id="KW-0472">Membrane</keyword>
<comment type="caution">
    <text evidence="10">The sequence shown here is derived from an EMBL/GenBank/DDBJ whole genome shotgun (WGS) entry which is preliminary data.</text>
</comment>
<feature type="transmembrane region" description="Helical" evidence="8">
    <location>
        <begin position="328"/>
        <end position="347"/>
    </location>
</feature>
<feature type="transmembrane region" description="Helical" evidence="8">
    <location>
        <begin position="170"/>
        <end position="200"/>
    </location>
</feature>
<dbReference type="Proteomes" id="UP000813824">
    <property type="component" value="Unassembled WGS sequence"/>
</dbReference>
<dbReference type="GO" id="GO:0016020">
    <property type="term" value="C:membrane"/>
    <property type="evidence" value="ECO:0007669"/>
    <property type="project" value="TreeGrafter"/>
</dbReference>
<dbReference type="EMBL" id="JAEVFJ010000008">
    <property type="protein sequence ID" value="KAH8103078.1"/>
    <property type="molecule type" value="Genomic_DNA"/>
</dbReference>
<evidence type="ECO:0000256" key="7">
    <source>
        <dbReference type="SAM" id="MobiDB-lite"/>
    </source>
</evidence>
<evidence type="ECO:0000256" key="3">
    <source>
        <dbReference type="ARBA" id="ARBA00022448"/>
    </source>
</evidence>
<evidence type="ECO:0000256" key="2">
    <source>
        <dbReference type="ARBA" id="ARBA00008335"/>
    </source>
</evidence>
<dbReference type="FunFam" id="1.20.1250.20:FF:000286">
    <property type="entry name" value="MFS efflux transporter"/>
    <property type="match status" value="1"/>
</dbReference>
<dbReference type="InterPro" id="IPR011701">
    <property type="entry name" value="MFS"/>
</dbReference>
<feature type="domain" description="Major facilitator superfamily (MFS) profile" evidence="9">
    <location>
        <begin position="50"/>
        <end position="472"/>
    </location>
</feature>
<accession>A0A8K0USH9</accession>
<keyword evidence="11" id="KW-1185">Reference proteome</keyword>
<organism evidence="10 11">
    <name type="scientific">Cristinia sonorae</name>
    <dbReference type="NCBI Taxonomy" id="1940300"/>
    <lineage>
        <taxon>Eukaryota</taxon>
        <taxon>Fungi</taxon>
        <taxon>Dikarya</taxon>
        <taxon>Basidiomycota</taxon>
        <taxon>Agaricomycotina</taxon>
        <taxon>Agaricomycetes</taxon>
        <taxon>Agaricomycetidae</taxon>
        <taxon>Agaricales</taxon>
        <taxon>Pleurotineae</taxon>
        <taxon>Stephanosporaceae</taxon>
        <taxon>Cristinia</taxon>
    </lineage>
</organism>
<feature type="region of interest" description="Disordered" evidence="7">
    <location>
        <begin position="1"/>
        <end position="20"/>
    </location>
</feature>
<dbReference type="SUPFAM" id="SSF103473">
    <property type="entry name" value="MFS general substrate transporter"/>
    <property type="match status" value="1"/>
</dbReference>
<dbReference type="InterPro" id="IPR036259">
    <property type="entry name" value="MFS_trans_sf"/>
</dbReference>
<feature type="transmembrane region" description="Helical" evidence="8">
    <location>
        <begin position="116"/>
        <end position="139"/>
    </location>
</feature>
<reference evidence="10" key="1">
    <citation type="journal article" date="2021" name="New Phytol.">
        <title>Evolutionary innovations through gain and loss of genes in the ectomycorrhizal Boletales.</title>
        <authorList>
            <person name="Wu G."/>
            <person name="Miyauchi S."/>
            <person name="Morin E."/>
            <person name="Kuo A."/>
            <person name="Drula E."/>
            <person name="Varga T."/>
            <person name="Kohler A."/>
            <person name="Feng B."/>
            <person name="Cao Y."/>
            <person name="Lipzen A."/>
            <person name="Daum C."/>
            <person name="Hundley H."/>
            <person name="Pangilinan J."/>
            <person name="Johnson J."/>
            <person name="Barry K."/>
            <person name="LaButti K."/>
            <person name="Ng V."/>
            <person name="Ahrendt S."/>
            <person name="Min B."/>
            <person name="Choi I.G."/>
            <person name="Park H."/>
            <person name="Plett J.M."/>
            <person name="Magnuson J."/>
            <person name="Spatafora J.W."/>
            <person name="Nagy L.G."/>
            <person name="Henrissat B."/>
            <person name="Grigoriev I.V."/>
            <person name="Yang Z.L."/>
            <person name="Xu J."/>
            <person name="Martin F.M."/>
        </authorList>
    </citation>
    <scope>NUCLEOTIDE SEQUENCE</scope>
    <source>
        <strain evidence="10">KKN 215</strain>
    </source>
</reference>
<dbReference type="InterPro" id="IPR020846">
    <property type="entry name" value="MFS_dom"/>
</dbReference>
<evidence type="ECO:0000256" key="5">
    <source>
        <dbReference type="ARBA" id="ARBA00022989"/>
    </source>
</evidence>
<feature type="transmembrane region" description="Helical" evidence="8">
    <location>
        <begin position="212"/>
        <end position="229"/>
    </location>
</feature>
<feature type="transmembrane region" description="Helical" evidence="8">
    <location>
        <begin position="146"/>
        <end position="164"/>
    </location>
</feature>
<feature type="transmembrane region" description="Helical" evidence="8">
    <location>
        <begin position="383"/>
        <end position="401"/>
    </location>
</feature>
<evidence type="ECO:0000256" key="1">
    <source>
        <dbReference type="ARBA" id="ARBA00004127"/>
    </source>
</evidence>
<evidence type="ECO:0000313" key="10">
    <source>
        <dbReference type="EMBL" id="KAH8103078.1"/>
    </source>
</evidence>
<dbReference type="GO" id="GO:0022857">
    <property type="term" value="F:transmembrane transporter activity"/>
    <property type="evidence" value="ECO:0007669"/>
    <property type="project" value="InterPro"/>
</dbReference>
<dbReference type="OrthoDB" id="413079at2759"/>
<evidence type="ECO:0000256" key="8">
    <source>
        <dbReference type="SAM" id="Phobius"/>
    </source>
</evidence>
<protein>
    <submittedName>
        <fullName evidence="10">MFS general substrate transporter</fullName>
    </submittedName>
</protein>
<dbReference type="PROSITE" id="PS50850">
    <property type="entry name" value="MFS"/>
    <property type="match status" value="1"/>
</dbReference>
<dbReference type="Pfam" id="PF07690">
    <property type="entry name" value="MFS_1"/>
    <property type="match status" value="1"/>
</dbReference>
<dbReference type="Gene3D" id="1.20.1250.20">
    <property type="entry name" value="MFS general substrate transporter like domains"/>
    <property type="match status" value="1"/>
</dbReference>
<evidence type="ECO:0000313" key="11">
    <source>
        <dbReference type="Proteomes" id="UP000813824"/>
    </source>
</evidence>
<feature type="transmembrane region" description="Helical" evidence="8">
    <location>
        <begin position="89"/>
        <end position="110"/>
    </location>
</feature>
<dbReference type="PANTHER" id="PTHR23514">
    <property type="entry name" value="BYPASS OF STOP CODON PROTEIN 6"/>
    <property type="match status" value="1"/>
</dbReference>
<proteinExistence type="inferred from homology"/>
<feature type="transmembrane region" description="Helical" evidence="8">
    <location>
        <begin position="413"/>
        <end position="435"/>
    </location>
</feature>
<dbReference type="PANTHER" id="PTHR23514:SF3">
    <property type="entry name" value="BYPASS OF STOP CODON PROTEIN 6"/>
    <property type="match status" value="1"/>
</dbReference>
<feature type="transmembrane region" description="Helical" evidence="8">
    <location>
        <begin position="296"/>
        <end position="316"/>
    </location>
</feature>
<evidence type="ECO:0000256" key="6">
    <source>
        <dbReference type="ARBA" id="ARBA00023136"/>
    </source>
</evidence>
<feature type="transmembrane region" description="Helical" evidence="8">
    <location>
        <begin position="359"/>
        <end position="377"/>
    </location>
</feature>
<name>A0A8K0USH9_9AGAR</name>
<feature type="transmembrane region" description="Helical" evidence="8">
    <location>
        <begin position="447"/>
        <end position="466"/>
    </location>
</feature>
<comment type="similarity">
    <text evidence="2">Belongs to the major facilitator superfamily.</text>
</comment>
<evidence type="ECO:0000256" key="4">
    <source>
        <dbReference type="ARBA" id="ARBA00022692"/>
    </source>
</evidence>
<keyword evidence="4 8" id="KW-0812">Transmembrane</keyword>
<feature type="transmembrane region" description="Helical" evidence="8">
    <location>
        <begin position="235"/>
        <end position="255"/>
    </location>
</feature>